<keyword evidence="8" id="KW-0732">Signal</keyword>
<comment type="subcellular location">
    <subcellularLocation>
        <location evidence="1">Membrane</location>
        <topology evidence="1">Single-pass membrane protein</topology>
    </subcellularLocation>
</comment>
<feature type="domain" description="Cadherin" evidence="9">
    <location>
        <begin position="239"/>
        <end position="345"/>
    </location>
</feature>
<evidence type="ECO:0000256" key="5">
    <source>
        <dbReference type="PROSITE-ProRule" id="PRU00043"/>
    </source>
</evidence>
<feature type="region of interest" description="Disordered" evidence="6">
    <location>
        <begin position="671"/>
        <end position="724"/>
    </location>
</feature>
<evidence type="ECO:0000256" key="8">
    <source>
        <dbReference type="SAM" id="SignalP"/>
    </source>
</evidence>
<evidence type="ECO:0000256" key="3">
    <source>
        <dbReference type="ARBA" id="ARBA00022989"/>
    </source>
</evidence>
<comment type="caution">
    <text evidence="10">The sequence shown here is derived from an EMBL/GenBank/DDBJ whole genome shotgun (WGS) entry which is preliminary data.</text>
</comment>
<protein>
    <recommendedName>
        <fullName evidence="9">Cadherin domain-containing protein</fullName>
    </recommendedName>
</protein>
<keyword evidence="2 7" id="KW-0812">Transmembrane</keyword>
<dbReference type="SMART" id="SM00112">
    <property type="entry name" value="CA"/>
    <property type="match status" value="2"/>
</dbReference>
<evidence type="ECO:0000256" key="4">
    <source>
        <dbReference type="ARBA" id="ARBA00023180"/>
    </source>
</evidence>
<keyword evidence="3 7" id="KW-1133">Transmembrane helix</keyword>
<dbReference type="SUPFAM" id="SSF49313">
    <property type="entry name" value="Cadherin-like"/>
    <property type="match status" value="4"/>
</dbReference>
<evidence type="ECO:0000259" key="9">
    <source>
        <dbReference type="PROSITE" id="PS50268"/>
    </source>
</evidence>
<proteinExistence type="predicted"/>
<dbReference type="GO" id="GO:0005509">
    <property type="term" value="F:calcium ion binding"/>
    <property type="evidence" value="ECO:0007669"/>
    <property type="project" value="UniProtKB-UniRule"/>
</dbReference>
<evidence type="ECO:0000313" key="11">
    <source>
        <dbReference type="Proteomes" id="UP001497497"/>
    </source>
</evidence>
<evidence type="ECO:0000256" key="1">
    <source>
        <dbReference type="ARBA" id="ARBA00004167"/>
    </source>
</evidence>
<feature type="chain" id="PRO_5043853142" description="Cadherin domain-containing protein" evidence="8">
    <location>
        <begin position="22"/>
        <end position="724"/>
    </location>
</feature>
<dbReference type="CDD" id="cd11304">
    <property type="entry name" value="Cadherin_repeat"/>
    <property type="match status" value="4"/>
</dbReference>
<evidence type="ECO:0000256" key="6">
    <source>
        <dbReference type="SAM" id="MobiDB-lite"/>
    </source>
</evidence>
<name>A0AAV2IBQ2_LYMST</name>
<dbReference type="EMBL" id="CAXITT010000477">
    <property type="protein sequence ID" value="CAL1542252.1"/>
    <property type="molecule type" value="Genomic_DNA"/>
</dbReference>
<dbReference type="InterPro" id="IPR015919">
    <property type="entry name" value="Cadherin-like_sf"/>
</dbReference>
<dbReference type="PROSITE" id="PS50268">
    <property type="entry name" value="CADHERIN_2"/>
    <property type="match status" value="3"/>
</dbReference>
<dbReference type="Gene3D" id="2.60.40.60">
    <property type="entry name" value="Cadherins"/>
    <property type="match status" value="4"/>
</dbReference>
<dbReference type="GO" id="GO:0007156">
    <property type="term" value="P:homophilic cell adhesion via plasma membrane adhesion molecules"/>
    <property type="evidence" value="ECO:0007669"/>
    <property type="project" value="InterPro"/>
</dbReference>
<evidence type="ECO:0000313" key="10">
    <source>
        <dbReference type="EMBL" id="CAL1542252.1"/>
    </source>
</evidence>
<feature type="domain" description="Cadherin" evidence="9">
    <location>
        <begin position="156"/>
        <end position="238"/>
    </location>
</feature>
<dbReference type="Proteomes" id="UP001497497">
    <property type="component" value="Unassembled WGS sequence"/>
</dbReference>
<keyword evidence="4" id="KW-0325">Glycoprotein</keyword>
<keyword evidence="11" id="KW-1185">Reference proteome</keyword>
<dbReference type="InterPro" id="IPR050174">
    <property type="entry name" value="Protocadherin/Cadherin-CA"/>
</dbReference>
<keyword evidence="5" id="KW-0106">Calcium</keyword>
<dbReference type="GO" id="GO:0005886">
    <property type="term" value="C:plasma membrane"/>
    <property type="evidence" value="ECO:0007669"/>
    <property type="project" value="TreeGrafter"/>
</dbReference>
<evidence type="ECO:0000256" key="7">
    <source>
        <dbReference type="SAM" id="Phobius"/>
    </source>
</evidence>
<feature type="signal peptide" evidence="8">
    <location>
        <begin position="1"/>
        <end position="21"/>
    </location>
</feature>
<dbReference type="PANTHER" id="PTHR24028:SF328">
    <property type="entry name" value="CADHERIN-3"/>
    <property type="match status" value="1"/>
</dbReference>
<feature type="compositionally biased region" description="Low complexity" evidence="6">
    <location>
        <begin position="705"/>
        <end position="717"/>
    </location>
</feature>
<accession>A0AAV2IBQ2</accession>
<feature type="transmembrane region" description="Helical" evidence="7">
    <location>
        <begin position="581"/>
        <end position="603"/>
    </location>
</feature>
<keyword evidence="7" id="KW-0472">Membrane</keyword>
<reference evidence="10 11" key="1">
    <citation type="submission" date="2024-04" db="EMBL/GenBank/DDBJ databases">
        <authorList>
            <consortium name="Genoscope - CEA"/>
            <person name="William W."/>
        </authorList>
    </citation>
    <scope>NUCLEOTIDE SEQUENCE [LARGE SCALE GENOMIC DNA]</scope>
</reference>
<dbReference type="Pfam" id="PF00028">
    <property type="entry name" value="Cadherin"/>
    <property type="match status" value="2"/>
</dbReference>
<dbReference type="PANTHER" id="PTHR24028">
    <property type="entry name" value="CADHERIN-87A"/>
    <property type="match status" value="1"/>
</dbReference>
<dbReference type="PRINTS" id="PR00205">
    <property type="entry name" value="CADHERIN"/>
</dbReference>
<feature type="compositionally biased region" description="Basic and acidic residues" evidence="6">
    <location>
        <begin position="671"/>
        <end position="684"/>
    </location>
</feature>
<organism evidence="10 11">
    <name type="scientific">Lymnaea stagnalis</name>
    <name type="common">Great pond snail</name>
    <name type="synonym">Helix stagnalis</name>
    <dbReference type="NCBI Taxonomy" id="6523"/>
    <lineage>
        <taxon>Eukaryota</taxon>
        <taxon>Metazoa</taxon>
        <taxon>Spiralia</taxon>
        <taxon>Lophotrochozoa</taxon>
        <taxon>Mollusca</taxon>
        <taxon>Gastropoda</taxon>
        <taxon>Heterobranchia</taxon>
        <taxon>Euthyneura</taxon>
        <taxon>Panpulmonata</taxon>
        <taxon>Hygrophila</taxon>
        <taxon>Lymnaeoidea</taxon>
        <taxon>Lymnaeidae</taxon>
        <taxon>Lymnaea</taxon>
    </lineage>
</organism>
<feature type="domain" description="Cadherin" evidence="9">
    <location>
        <begin position="342"/>
        <end position="446"/>
    </location>
</feature>
<gene>
    <name evidence="10" type="ORF">GSLYS_00015846001</name>
</gene>
<dbReference type="InterPro" id="IPR002126">
    <property type="entry name" value="Cadherin-like_dom"/>
</dbReference>
<evidence type="ECO:0000256" key="2">
    <source>
        <dbReference type="ARBA" id="ARBA00022692"/>
    </source>
</evidence>
<sequence>MTTDPGYITLITIVLLGLAYGAPNITSFEKVAIVREGTAVNEKLSTIVCSDTDGDKTTTVVKSMSPNTLCSKCFEVLDCPPEECLQYRAGVGTLDFTVVPSYLITVSCENYLQNEPPATEIIEVKVVPNAPPIFDPDTLFVSAPVDAGSVKAGDIIYIVDADDPESDDITYSLKVIPTTSSGNYQINQYTGEIRSNIDLKKECRNGVTLQVTMTDGHNVVGPKVIDVPFTNANVAPIAANLDATIQIPEDTPASTAYKMLFQDGNPGDTVTYTVTSTNPAGMSQFKIDGKSPNIDVAKVLDYEVTSLQQTDLIIQATDGYCTSPPYTLRIKVTDVNEKPSITPATSTIQVCEGQREFNPGYIATDPDNPDSLKWSINTKMTNTPGRFDIDPNTGWLRTLMDYDVDSPTSMTSTVVFTVQVQDKGGLTATASVTVNFLDCNDNAPVFDQQQTYTYAATECTPAGTKLGSITATDKDSAREQNNVINYEGSGGSIIVGSAGEVIVVSPLPAGSVVTLDAYAYDSGQTPGPLRSKNPAVISVRFTPCPTTQPPVTAAVTTATTKTTVTTTAAATALVQKTEDNLVWIILAALLGAAMLGLLTFMLWRYGNLCIDGCKGLKCQRTCCKPRPRRIRVVTPLIERRPPLQKAPLTPPEPEPDPVGPGFLFGFWKERYPDDDFKNQPDRKRLPTPGDMEAHYPHTLDPVEDPLAAPETPLTAPPKKNCVVM</sequence>
<dbReference type="AlphaFoldDB" id="A0AAV2IBQ2"/>